<accession>C0QCL3</accession>
<feature type="domain" description="ATP-grasp" evidence="2">
    <location>
        <begin position="120"/>
        <end position="314"/>
    </location>
</feature>
<reference evidence="3 4" key="1">
    <citation type="journal article" date="2009" name="Environ. Microbiol.">
        <title>Genome sequence of Desulfobacterium autotrophicum HRM2, a marine sulfate reducer oxidizing organic carbon completely to carbon dioxide.</title>
        <authorList>
            <person name="Strittmatter A.W."/>
            <person name="Liesegang H."/>
            <person name="Rabus R."/>
            <person name="Decker I."/>
            <person name="Amann J."/>
            <person name="Andres S."/>
            <person name="Henne A."/>
            <person name="Fricke W.F."/>
            <person name="Martinez-Arias R."/>
            <person name="Bartels D."/>
            <person name="Goesmann A."/>
            <person name="Krause L."/>
            <person name="Puehler A."/>
            <person name="Klenk H.P."/>
            <person name="Richter M."/>
            <person name="Schuler M."/>
            <person name="Gloeckner F.O."/>
            <person name="Meyerdierks A."/>
            <person name="Gottschalk G."/>
            <person name="Amann R."/>
        </authorList>
    </citation>
    <scope>NUCLEOTIDE SEQUENCE [LARGE SCALE GENOMIC DNA]</scope>
    <source>
        <strain evidence="4">ATCC 43914 / DSM 3382 / HRM2</strain>
    </source>
</reference>
<dbReference type="SUPFAM" id="SSF56059">
    <property type="entry name" value="Glutathione synthetase ATP-binding domain-like"/>
    <property type="match status" value="1"/>
</dbReference>
<evidence type="ECO:0000313" key="3">
    <source>
        <dbReference type="EMBL" id="ACN15090.1"/>
    </source>
</evidence>
<dbReference type="AlphaFoldDB" id="C0QCL3"/>
<evidence type="ECO:0000313" key="4">
    <source>
        <dbReference type="Proteomes" id="UP000000442"/>
    </source>
</evidence>
<name>C0QCL3_DESAH</name>
<dbReference type="OrthoDB" id="5420347at2"/>
<dbReference type="Gene3D" id="3.30.470.20">
    <property type="entry name" value="ATP-grasp fold, B domain"/>
    <property type="match status" value="1"/>
</dbReference>
<evidence type="ECO:0000256" key="1">
    <source>
        <dbReference type="PROSITE-ProRule" id="PRU00409"/>
    </source>
</evidence>
<gene>
    <name evidence="3" type="ordered locus">HRM2_19890</name>
</gene>
<dbReference type="HOGENOM" id="CLU_034084_1_0_7"/>
<dbReference type="STRING" id="177437.HRM2_19890"/>
<dbReference type="GO" id="GO:0046872">
    <property type="term" value="F:metal ion binding"/>
    <property type="evidence" value="ECO:0007669"/>
    <property type="project" value="InterPro"/>
</dbReference>
<dbReference type="eggNOG" id="COG3919">
    <property type="taxonomic scope" value="Bacteria"/>
</dbReference>
<dbReference type="EMBL" id="CP001087">
    <property type="protein sequence ID" value="ACN15090.1"/>
    <property type="molecule type" value="Genomic_DNA"/>
</dbReference>
<organism evidence="3 4">
    <name type="scientific">Desulforapulum autotrophicum (strain ATCC 43914 / DSM 3382 / VKM B-1955 / HRM2)</name>
    <name type="common">Desulfobacterium autotrophicum</name>
    <dbReference type="NCBI Taxonomy" id="177437"/>
    <lineage>
        <taxon>Bacteria</taxon>
        <taxon>Pseudomonadati</taxon>
        <taxon>Thermodesulfobacteriota</taxon>
        <taxon>Desulfobacteria</taxon>
        <taxon>Desulfobacterales</taxon>
        <taxon>Desulfobacteraceae</taxon>
        <taxon>Desulforapulum</taxon>
    </lineage>
</organism>
<keyword evidence="4" id="KW-1185">Reference proteome</keyword>
<keyword evidence="1" id="KW-0067">ATP-binding</keyword>
<protein>
    <recommendedName>
        <fullName evidence="2">ATP-grasp domain-containing protein</fullName>
    </recommendedName>
</protein>
<dbReference type="RefSeq" id="WP_015903868.1">
    <property type="nucleotide sequence ID" value="NC_012108.1"/>
</dbReference>
<sequence>MNYTNPPAIILGSGGNGLGVARSLGRRGVYTIVITDKINSHEMCSRFIDKKIYFSGSDESLVEMLITNSALHQYSPVLFPIRDITVSAIADRLAELKKIYRIGMPDAQIIKTALSKTSFDRMALDKGFPTARTFTVKNFSQMDEVSNQVLFPCILKPELRSNEFLNVASAKAFIANTAKELKDQYQSFAMASPEVVVQEYIPGGEEQLYFCFQYYNRDSDPVVSITGRKIRQWPPICGSTSSCEVVNIPEIENLSTRFFKSINYFGPCSTEFKKDPRNGKYVFIEPTIGRTDWNNSFSEGNGIPIPFIAYCDIVGLSIPNFYQKRLKYRWVRWSADYEAAVYQLKKGDLTLFDWLKSLRPPIVGPIWSLDDPVPLLSSYFSRIQRKLFKLLN</sequence>
<dbReference type="PROSITE" id="PS50975">
    <property type="entry name" value="ATP_GRASP"/>
    <property type="match status" value="1"/>
</dbReference>
<proteinExistence type="predicted"/>
<dbReference type="GO" id="GO:0005524">
    <property type="term" value="F:ATP binding"/>
    <property type="evidence" value="ECO:0007669"/>
    <property type="project" value="UniProtKB-UniRule"/>
</dbReference>
<dbReference type="Proteomes" id="UP000000442">
    <property type="component" value="Chromosome"/>
</dbReference>
<keyword evidence="1" id="KW-0547">Nucleotide-binding</keyword>
<evidence type="ECO:0000259" key="2">
    <source>
        <dbReference type="PROSITE" id="PS50975"/>
    </source>
</evidence>
<dbReference type="InterPro" id="IPR011761">
    <property type="entry name" value="ATP-grasp"/>
</dbReference>
<dbReference type="KEGG" id="dat:HRM2_19890"/>